<reference evidence="2 3" key="1">
    <citation type="submission" date="2024-09" db="EMBL/GenBank/DDBJ databases">
        <title>Floridaenema gen nov. (Aerosakkonemataceae, Aerosakkonematales ord. nov., Cyanobacteria) from benthic tropical and subtropical fresh waters, with the description of four new species.</title>
        <authorList>
            <person name="Moretto J.A."/>
            <person name="Berthold D.E."/>
            <person name="Lefler F.W."/>
            <person name="Huang I.-S."/>
            <person name="Laughinghouse H. IV."/>
        </authorList>
    </citation>
    <scope>NUCLEOTIDE SEQUENCE [LARGE SCALE GENOMIC DNA]</scope>
    <source>
        <strain evidence="2 3">BLCC-F46</strain>
    </source>
</reference>
<dbReference type="SUPFAM" id="SSF88723">
    <property type="entry name" value="PIN domain-like"/>
    <property type="match status" value="1"/>
</dbReference>
<keyword evidence="3" id="KW-1185">Reference proteome</keyword>
<organism evidence="2 3">
    <name type="scientific">Floridaenema aerugineum BLCC-F46</name>
    <dbReference type="NCBI Taxonomy" id="3153654"/>
    <lineage>
        <taxon>Bacteria</taxon>
        <taxon>Bacillati</taxon>
        <taxon>Cyanobacteriota</taxon>
        <taxon>Cyanophyceae</taxon>
        <taxon>Oscillatoriophycideae</taxon>
        <taxon>Aerosakkonematales</taxon>
        <taxon>Aerosakkonemataceae</taxon>
        <taxon>Floridanema</taxon>
        <taxon>Floridanema aerugineum</taxon>
    </lineage>
</organism>
<gene>
    <name evidence="2" type="ORF">ACE1CC_16685</name>
</gene>
<dbReference type="EMBL" id="JBHFNQ010000125">
    <property type="protein sequence ID" value="MFB2878490.1"/>
    <property type="molecule type" value="Genomic_DNA"/>
</dbReference>
<dbReference type="InterPro" id="IPR029060">
    <property type="entry name" value="PIN-like_dom_sf"/>
</dbReference>
<accession>A0ABV4X6R9</accession>
<proteinExistence type="predicted"/>
<dbReference type="Gene3D" id="3.40.50.1010">
    <property type="entry name" value="5'-nuclease"/>
    <property type="match status" value="1"/>
</dbReference>
<protein>
    <submittedName>
        <fullName evidence="2">Type II toxin-antitoxin system VapC family toxin</fullName>
    </submittedName>
</protein>
<dbReference type="InterPro" id="IPR041705">
    <property type="entry name" value="PIN_Sll0205"/>
</dbReference>
<dbReference type="CDD" id="cd09872">
    <property type="entry name" value="PIN_Sll0205-like"/>
    <property type="match status" value="1"/>
</dbReference>
<comment type="caution">
    <text evidence="2">The sequence shown here is derived from an EMBL/GenBank/DDBJ whole genome shotgun (WGS) entry which is preliminary data.</text>
</comment>
<dbReference type="Pfam" id="PF01850">
    <property type="entry name" value="PIN"/>
    <property type="match status" value="1"/>
</dbReference>
<dbReference type="PANTHER" id="PTHR36173">
    <property type="entry name" value="RIBONUCLEASE VAPC16-RELATED"/>
    <property type="match status" value="1"/>
</dbReference>
<dbReference type="Proteomes" id="UP001576774">
    <property type="component" value="Unassembled WGS sequence"/>
</dbReference>
<dbReference type="InterPro" id="IPR002716">
    <property type="entry name" value="PIN_dom"/>
</dbReference>
<evidence type="ECO:0000259" key="1">
    <source>
        <dbReference type="Pfam" id="PF01850"/>
    </source>
</evidence>
<evidence type="ECO:0000313" key="3">
    <source>
        <dbReference type="Proteomes" id="UP001576774"/>
    </source>
</evidence>
<sequence length="127" mass="14756">MKLLLDTHTFIWWDSDPAKLSKKALDLLLNQDNTRLVSVVTLWEIQIKTQLGKLTLNQPLAKIINTQQKNRIEFIGVKVNHILELEQLPLYHKDPFDRLLIAQAKAENAILVSRDPVFSNYAIKIEW</sequence>
<name>A0ABV4X6R9_9CYAN</name>
<dbReference type="PANTHER" id="PTHR36173:SF2">
    <property type="entry name" value="RIBONUCLEASE VAPC16"/>
    <property type="match status" value="1"/>
</dbReference>
<evidence type="ECO:0000313" key="2">
    <source>
        <dbReference type="EMBL" id="MFB2878490.1"/>
    </source>
</evidence>
<dbReference type="InterPro" id="IPR052919">
    <property type="entry name" value="TA_system_RNase"/>
</dbReference>
<dbReference type="RefSeq" id="WP_413271562.1">
    <property type="nucleotide sequence ID" value="NZ_JBHFNQ010000125.1"/>
</dbReference>
<feature type="domain" description="PIN" evidence="1">
    <location>
        <begin position="4"/>
        <end position="123"/>
    </location>
</feature>